<protein>
    <submittedName>
        <fullName evidence="2">Uncharacterized protein</fullName>
    </submittedName>
</protein>
<evidence type="ECO:0000256" key="1">
    <source>
        <dbReference type="SAM" id="Phobius"/>
    </source>
</evidence>
<feature type="transmembrane region" description="Helical" evidence="1">
    <location>
        <begin position="36"/>
        <end position="58"/>
    </location>
</feature>
<evidence type="ECO:0000313" key="3">
    <source>
        <dbReference type="Proteomes" id="UP000196573"/>
    </source>
</evidence>
<feature type="transmembrane region" description="Helical" evidence="1">
    <location>
        <begin position="13"/>
        <end position="30"/>
    </location>
</feature>
<evidence type="ECO:0000313" key="2">
    <source>
        <dbReference type="EMBL" id="SMA47022.1"/>
    </source>
</evidence>
<keyword evidence="3" id="KW-1185">Reference proteome</keyword>
<reference evidence="2 3" key="1">
    <citation type="submission" date="2017-03" db="EMBL/GenBank/DDBJ databases">
        <authorList>
            <person name="Afonso C.L."/>
            <person name="Miller P.J."/>
            <person name="Scott M.A."/>
            <person name="Spackman E."/>
            <person name="Goraichik I."/>
            <person name="Dimitrov K.M."/>
            <person name="Suarez D.L."/>
            <person name="Swayne D.E."/>
        </authorList>
    </citation>
    <scope>NUCLEOTIDE SEQUENCE [LARGE SCALE GENOMIC DNA]</scope>
    <source>
        <strain evidence="2">SB41UT1</strain>
    </source>
</reference>
<gene>
    <name evidence="2" type="ORF">EHSB41UT_02283</name>
</gene>
<accession>A0A1X7AK56</accession>
<organism evidence="2 3">
    <name type="scientific">Parendozoicomonas haliclonae</name>
    <dbReference type="NCBI Taxonomy" id="1960125"/>
    <lineage>
        <taxon>Bacteria</taxon>
        <taxon>Pseudomonadati</taxon>
        <taxon>Pseudomonadota</taxon>
        <taxon>Gammaproteobacteria</taxon>
        <taxon>Oceanospirillales</taxon>
        <taxon>Endozoicomonadaceae</taxon>
        <taxon>Parendozoicomonas</taxon>
    </lineage>
</organism>
<proteinExistence type="predicted"/>
<dbReference type="EMBL" id="FWPT01000005">
    <property type="protein sequence ID" value="SMA47022.1"/>
    <property type="molecule type" value="Genomic_DNA"/>
</dbReference>
<keyword evidence="1" id="KW-0812">Transmembrane</keyword>
<dbReference type="AlphaFoldDB" id="A0A1X7AK56"/>
<dbReference type="Proteomes" id="UP000196573">
    <property type="component" value="Unassembled WGS sequence"/>
</dbReference>
<dbReference type="RefSeq" id="WP_087109946.1">
    <property type="nucleotide sequence ID" value="NZ_CBCSCN010000003.1"/>
</dbReference>
<sequence length="154" mass="17994">MIITDTTLPQQKVSFRYVNFLACVALAIQLSRIDELTFTGLLLTSLGFTALLILIFYIRSRSQEFPIFEWQGNIIRYGDCRQNNCPQVDLDRVIKVHYNKNILVFEGEYPYMHEIFFSNSQRIFVREIIDQLEKQKPNIQITPLAKNNLGSFIP</sequence>
<keyword evidence="1" id="KW-0472">Membrane</keyword>
<keyword evidence="1" id="KW-1133">Transmembrane helix</keyword>
<name>A0A1X7AK56_9GAMM</name>